<evidence type="ECO:0000256" key="5">
    <source>
        <dbReference type="ARBA" id="ARBA00022679"/>
    </source>
</evidence>
<dbReference type="PANTHER" id="PTHR24096:SF251">
    <property type="entry name" value="4-COUMARATE--COA LIGASE-LIKE 9"/>
    <property type="match status" value="1"/>
</dbReference>
<dbReference type="InterPro" id="IPR042099">
    <property type="entry name" value="ANL_N_sf"/>
</dbReference>
<evidence type="ECO:0000256" key="9">
    <source>
        <dbReference type="SAM" id="MobiDB-lite"/>
    </source>
</evidence>
<evidence type="ECO:0000256" key="3">
    <source>
        <dbReference type="ARBA" id="ARBA00022527"/>
    </source>
</evidence>
<dbReference type="InterPro" id="IPR008271">
    <property type="entry name" value="Ser/Thr_kinase_AS"/>
</dbReference>
<dbReference type="Gene3D" id="3.30.200.20">
    <property type="entry name" value="Phosphorylase Kinase, domain 1"/>
    <property type="match status" value="2"/>
</dbReference>
<keyword evidence="6" id="KW-0418">Kinase</keyword>
<dbReference type="InterPro" id="IPR000719">
    <property type="entry name" value="Prot_kinase_dom"/>
</dbReference>
<dbReference type="InterPro" id="IPR045851">
    <property type="entry name" value="AMP-bd_C_sf"/>
</dbReference>
<dbReference type="Gene3D" id="1.10.510.10">
    <property type="entry name" value="Transferase(Phosphotransferase) domain 1"/>
    <property type="match status" value="1"/>
</dbReference>
<comment type="catalytic activity">
    <reaction evidence="8">
        <text>L-seryl-[protein] + ATP = O-phospho-L-seryl-[protein] + ADP + H(+)</text>
        <dbReference type="Rhea" id="RHEA:17989"/>
        <dbReference type="Rhea" id="RHEA-COMP:9863"/>
        <dbReference type="Rhea" id="RHEA-COMP:11604"/>
        <dbReference type="ChEBI" id="CHEBI:15378"/>
        <dbReference type="ChEBI" id="CHEBI:29999"/>
        <dbReference type="ChEBI" id="CHEBI:30616"/>
        <dbReference type="ChEBI" id="CHEBI:83421"/>
        <dbReference type="ChEBI" id="CHEBI:456216"/>
        <dbReference type="EC" id="2.7.11.22"/>
    </reaction>
</comment>
<comment type="similarity">
    <text evidence="1">Belongs to the ATP-dependent AMP-binding enzyme family.</text>
</comment>
<dbReference type="CDD" id="cd07843">
    <property type="entry name" value="STKc_CDC2L1"/>
    <property type="match status" value="1"/>
</dbReference>
<dbReference type="SUPFAM" id="SSF56801">
    <property type="entry name" value="Acetyl-CoA synthetase-like"/>
    <property type="match status" value="1"/>
</dbReference>
<dbReference type="EC" id="2.7.11.22" evidence="2"/>
<feature type="region of interest" description="Disordered" evidence="9">
    <location>
        <begin position="592"/>
        <end position="650"/>
    </location>
</feature>
<keyword evidence="3" id="KW-0723">Serine/threonine-protein kinase</keyword>
<dbReference type="SUPFAM" id="SSF56112">
    <property type="entry name" value="Protein kinase-like (PK-like)"/>
    <property type="match status" value="1"/>
</dbReference>
<feature type="region of interest" description="Disordered" evidence="9">
    <location>
        <begin position="839"/>
        <end position="858"/>
    </location>
</feature>
<comment type="caution">
    <text evidence="11">The sequence shown here is derived from an EMBL/GenBank/DDBJ whole genome shotgun (WGS) entry which is preliminary data.</text>
</comment>
<dbReference type="PROSITE" id="PS00108">
    <property type="entry name" value="PROTEIN_KINASE_ST"/>
    <property type="match status" value="1"/>
</dbReference>
<feature type="compositionally biased region" description="Basic and acidic residues" evidence="9">
    <location>
        <begin position="592"/>
        <end position="643"/>
    </location>
</feature>
<sequence length="1180" mass="131568">MEKTKKSNHSRTIDLLSGYDQRTGIYHSLRSSLSLPPIDQPLSTSEYVLSLLRTSSPPATAGKDVESLTYLVDASSGESLTYGELLRKVRSLAATLRERFTSGDVAFILSPASLHVPVVYLALMSIGVVISPANPIGSELEVSHQVEVSKPVIAFATSETVNKLRLSSFPLGVVLIDSPEFLSWLTKPELDNPVPVRVKQTDTAAILFSSGTTGKVKGVLLTHRNVIASTAVSHQRTVNDPVDYDRVGLFPLPLFHVFGFAMMIRAISLGEKLVLLGRFELEAMMKAVEKYKVTGMPVSPPLIVALVKSELTRKYDLSSLRSLGCGGAPLGRDIAERFKRKFPGVDIVQGYGLTESTGPAAATSGPEEMVRYGSVGRISENMEAKIVDPSTGEALPPGKNGELWLRGPVIMKGYVENEKATAETLDQEGWLKTGDLCYIDPEGFLYIVDRLKELIKYKAYQVPPVELEQILQSNPDVVDAAVVPFPDEDAGEIPMAFIVRKPGSNLNEAQVIDFVAKQVAPYKKVRRVAFINAIPKNPAGKILRRELTKIAIASARRSIVLRSLILRPNTMAAGGGVDVSRSSLSVKKDYDFYRNGDGERRHHAKRPNEQDLRRSDVRRSRSRFPSEKGEPRDKEEEEVQRPPEKRRKFSPILWDVEDKVAKAPPREKTRTTNKQGVDVTLTRKTSPKEQVNVVISPEAPSTEKTRTTNLIRKQGVDVTLTRKTSPKEQVVMSPEAVEAQGPGVLNHEVDLTFARKTSPEDQVNVVMSQEPVDELEEGQLEEEQEVKQEASPVKKSRWETGLTSHKEELISHADDVVPKTSRWNRSSLSPECGELVVSEERHCNSSGSGSGRQSVEKLSGNEYSDNEYFSSDHDELEAEEPASPAQGVMNMLLGSRSVNGFQKLNKINEGTYGIVYRARDEKTKEIVALKKIKMKEDKYEEDDVYMVMEHLEHDLKCLMERKKQPFSTSEVKCLMLQLLEGVHYLHTNWIIHRDLKPSNLLMNNSGELKICDFGMARQYGSPIKPYTQMVITQWYRPPELLLGAKQYSTAVDMWSIGCIMAELLSQKPLFPGKTELDQLQKIFAVLGTPNESIWPGFSSLPNAKAKFPTQSYNLLRKKFPAISFVGGQILSERGFDLLNGLLTLDPEKRLTVEEALNHSWFHEVPLPKAQDFMPTFPPRR</sequence>
<evidence type="ECO:0000256" key="4">
    <source>
        <dbReference type="ARBA" id="ARBA00022598"/>
    </source>
</evidence>
<dbReference type="InterPro" id="IPR020845">
    <property type="entry name" value="AMP-binding_CS"/>
</dbReference>
<evidence type="ECO:0000256" key="2">
    <source>
        <dbReference type="ARBA" id="ARBA00012425"/>
    </source>
</evidence>
<protein>
    <recommendedName>
        <fullName evidence="2">cyclin-dependent kinase</fullName>
        <ecNumber evidence="2">2.7.11.22</ecNumber>
    </recommendedName>
</protein>
<evidence type="ECO:0000256" key="8">
    <source>
        <dbReference type="ARBA" id="ARBA00048367"/>
    </source>
</evidence>
<reference evidence="11 12" key="1">
    <citation type="submission" date="2021-05" db="EMBL/GenBank/DDBJ databases">
        <title>Genome Assembly of Synthetic Allotetraploid Brassica napus Reveals Homoeologous Exchanges between Subgenomes.</title>
        <authorList>
            <person name="Davis J.T."/>
        </authorList>
    </citation>
    <scope>NUCLEOTIDE SEQUENCE [LARGE SCALE GENOMIC DNA]</scope>
    <source>
        <strain evidence="12">cv. Da-Ae</strain>
        <tissue evidence="11">Seedling</tissue>
    </source>
</reference>
<dbReference type="Gene3D" id="3.30.300.30">
    <property type="match status" value="1"/>
</dbReference>
<dbReference type="CDD" id="cd05904">
    <property type="entry name" value="4CL"/>
    <property type="match status" value="1"/>
</dbReference>
<evidence type="ECO:0000256" key="1">
    <source>
        <dbReference type="ARBA" id="ARBA00006432"/>
    </source>
</evidence>
<dbReference type="Pfam" id="PF13193">
    <property type="entry name" value="AMP-binding_C"/>
    <property type="match status" value="1"/>
</dbReference>
<evidence type="ECO:0000313" key="12">
    <source>
        <dbReference type="Proteomes" id="UP000824890"/>
    </source>
</evidence>
<dbReference type="Proteomes" id="UP000824890">
    <property type="component" value="Unassembled WGS sequence"/>
</dbReference>
<dbReference type="PANTHER" id="PTHR24096">
    <property type="entry name" value="LONG-CHAIN-FATTY-ACID--COA LIGASE"/>
    <property type="match status" value="1"/>
</dbReference>
<keyword evidence="5" id="KW-0808">Transferase</keyword>
<dbReference type="Pfam" id="PF00501">
    <property type="entry name" value="AMP-binding"/>
    <property type="match status" value="1"/>
</dbReference>
<dbReference type="InterPro" id="IPR011009">
    <property type="entry name" value="Kinase-like_dom_sf"/>
</dbReference>
<accession>A0ABQ7X3L1</accession>
<dbReference type="PROSITE" id="PS00455">
    <property type="entry name" value="AMP_BINDING"/>
    <property type="match status" value="1"/>
</dbReference>
<evidence type="ECO:0000313" key="11">
    <source>
        <dbReference type="EMBL" id="KAH0850383.1"/>
    </source>
</evidence>
<dbReference type="InterPro" id="IPR025110">
    <property type="entry name" value="AMP-bd_C"/>
</dbReference>
<keyword evidence="4" id="KW-0436">Ligase</keyword>
<feature type="region of interest" description="Disordered" evidence="9">
    <location>
        <begin position="776"/>
        <end position="797"/>
    </location>
</feature>
<evidence type="ECO:0000256" key="6">
    <source>
        <dbReference type="ARBA" id="ARBA00022777"/>
    </source>
</evidence>
<dbReference type="Gene3D" id="3.40.50.12780">
    <property type="entry name" value="N-terminal domain of ligase-like"/>
    <property type="match status" value="1"/>
</dbReference>
<feature type="domain" description="Protein kinase" evidence="10">
    <location>
        <begin position="901"/>
        <end position="1161"/>
    </location>
</feature>
<gene>
    <name evidence="11" type="ORF">HID58_095540</name>
</gene>
<evidence type="ECO:0000259" key="10">
    <source>
        <dbReference type="PROSITE" id="PS50011"/>
    </source>
</evidence>
<comment type="catalytic activity">
    <reaction evidence="7">
        <text>L-threonyl-[protein] + ATP = O-phospho-L-threonyl-[protein] + ADP + H(+)</text>
        <dbReference type="Rhea" id="RHEA:46608"/>
        <dbReference type="Rhea" id="RHEA-COMP:11060"/>
        <dbReference type="Rhea" id="RHEA-COMP:11605"/>
        <dbReference type="ChEBI" id="CHEBI:15378"/>
        <dbReference type="ChEBI" id="CHEBI:30013"/>
        <dbReference type="ChEBI" id="CHEBI:30616"/>
        <dbReference type="ChEBI" id="CHEBI:61977"/>
        <dbReference type="ChEBI" id="CHEBI:456216"/>
        <dbReference type="EC" id="2.7.11.22"/>
    </reaction>
</comment>
<feature type="compositionally biased region" description="Polar residues" evidence="9">
    <location>
        <begin position="844"/>
        <end position="853"/>
    </location>
</feature>
<name>A0ABQ7X3L1_BRANA</name>
<keyword evidence="12" id="KW-1185">Reference proteome</keyword>
<dbReference type="Pfam" id="PF00069">
    <property type="entry name" value="Pkinase"/>
    <property type="match status" value="1"/>
</dbReference>
<organism evidence="11 12">
    <name type="scientific">Brassica napus</name>
    <name type="common">Rape</name>
    <dbReference type="NCBI Taxonomy" id="3708"/>
    <lineage>
        <taxon>Eukaryota</taxon>
        <taxon>Viridiplantae</taxon>
        <taxon>Streptophyta</taxon>
        <taxon>Embryophyta</taxon>
        <taxon>Tracheophyta</taxon>
        <taxon>Spermatophyta</taxon>
        <taxon>Magnoliopsida</taxon>
        <taxon>eudicotyledons</taxon>
        <taxon>Gunneridae</taxon>
        <taxon>Pentapetalae</taxon>
        <taxon>rosids</taxon>
        <taxon>malvids</taxon>
        <taxon>Brassicales</taxon>
        <taxon>Brassicaceae</taxon>
        <taxon>Brassiceae</taxon>
        <taxon>Brassica</taxon>
    </lineage>
</organism>
<evidence type="ECO:0000256" key="7">
    <source>
        <dbReference type="ARBA" id="ARBA00047811"/>
    </source>
</evidence>
<dbReference type="EMBL" id="JAGKQM010002062">
    <property type="protein sequence ID" value="KAH0850383.1"/>
    <property type="molecule type" value="Genomic_DNA"/>
</dbReference>
<proteinExistence type="inferred from homology"/>
<dbReference type="SMART" id="SM00220">
    <property type="entry name" value="S_TKc"/>
    <property type="match status" value="1"/>
</dbReference>
<dbReference type="InterPro" id="IPR045267">
    <property type="entry name" value="CDK11/PITSLRE_STKc"/>
</dbReference>
<dbReference type="InterPro" id="IPR000873">
    <property type="entry name" value="AMP-dep_synth/lig_dom"/>
</dbReference>
<dbReference type="PROSITE" id="PS50011">
    <property type="entry name" value="PROTEIN_KINASE_DOM"/>
    <property type="match status" value="1"/>
</dbReference>